<organism evidence="2 3">
    <name type="scientific">Parascaris equorum</name>
    <name type="common">Equine roundworm</name>
    <dbReference type="NCBI Taxonomy" id="6256"/>
    <lineage>
        <taxon>Eukaryota</taxon>
        <taxon>Metazoa</taxon>
        <taxon>Ecdysozoa</taxon>
        <taxon>Nematoda</taxon>
        <taxon>Chromadorea</taxon>
        <taxon>Rhabditida</taxon>
        <taxon>Spirurina</taxon>
        <taxon>Ascaridomorpha</taxon>
        <taxon>Ascaridoidea</taxon>
        <taxon>Ascarididae</taxon>
        <taxon>Parascaris</taxon>
    </lineage>
</organism>
<protein>
    <submittedName>
        <fullName evidence="3">Uncharacterized protein</fullName>
    </submittedName>
</protein>
<dbReference type="AlphaFoldDB" id="A0A914S4X4"/>
<evidence type="ECO:0000313" key="3">
    <source>
        <dbReference type="WBParaSite" id="PEQ_0000930101-mRNA-1"/>
    </source>
</evidence>
<evidence type="ECO:0000313" key="2">
    <source>
        <dbReference type="Proteomes" id="UP000887564"/>
    </source>
</evidence>
<sequence>MKNGEFGTSEPEEDVLDVAAAMLEKVEIENAQARFVEGKSTLMQAIFRRELPIPEHVDMFLVSREMAASNDKSHEKLMDIYDRLEDMDADKAEVKAAEILFGLGFTRQMMLKKCKDFSVFPDLVVNNLSGVFKDYIARFGHGSAKLARQAQSKEKTMAKMVASGLTEKVVTEK</sequence>
<dbReference type="InterPro" id="IPR050611">
    <property type="entry name" value="ABCF"/>
</dbReference>
<dbReference type="PANTHER" id="PTHR19211">
    <property type="entry name" value="ATP-BINDING TRANSPORT PROTEIN-RELATED"/>
    <property type="match status" value="1"/>
</dbReference>
<keyword evidence="2" id="KW-1185">Reference proteome</keyword>
<dbReference type="GO" id="GO:0005524">
    <property type="term" value="F:ATP binding"/>
    <property type="evidence" value="ECO:0007669"/>
    <property type="project" value="TreeGrafter"/>
</dbReference>
<reference evidence="3" key="1">
    <citation type="submission" date="2022-11" db="UniProtKB">
        <authorList>
            <consortium name="WormBaseParasite"/>
        </authorList>
    </citation>
    <scope>IDENTIFICATION</scope>
</reference>
<dbReference type="PANTHER" id="PTHR19211:SF15">
    <property type="entry name" value="ATP-BINDING CASSETTE SUB-FAMILY F MEMBER 2"/>
    <property type="match status" value="1"/>
</dbReference>
<name>A0A914S4X4_PAREQ</name>
<dbReference type="WBParaSite" id="PEQ_0000930101-mRNA-1">
    <property type="protein sequence ID" value="PEQ_0000930101-mRNA-1"/>
    <property type="gene ID" value="PEQ_0000930101"/>
</dbReference>
<keyword evidence="1" id="KW-0677">Repeat</keyword>
<accession>A0A914S4X4</accession>
<dbReference type="Proteomes" id="UP000887564">
    <property type="component" value="Unplaced"/>
</dbReference>
<evidence type="ECO:0000256" key="1">
    <source>
        <dbReference type="ARBA" id="ARBA00022737"/>
    </source>
</evidence>
<proteinExistence type="predicted"/>